<dbReference type="OrthoDB" id="2783307at2759"/>
<gene>
    <name evidence="2" type="ORF">PHACADRAFT_265737</name>
</gene>
<dbReference type="RefSeq" id="XP_007402225.1">
    <property type="nucleotide sequence ID" value="XM_007402163.1"/>
</dbReference>
<evidence type="ECO:0000313" key="2">
    <source>
        <dbReference type="EMBL" id="EKM49219.1"/>
    </source>
</evidence>
<name>K5VRK6_PHACS</name>
<evidence type="ECO:0008006" key="4">
    <source>
        <dbReference type="Google" id="ProtNLM"/>
    </source>
</evidence>
<dbReference type="AlphaFoldDB" id="K5VRK6"/>
<dbReference type="Proteomes" id="UP000008370">
    <property type="component" value="Unassembled WGS sequence"/>
</dbReference>
<reference evidence="2 3" key="1">
    <citation type="journal article" date="2012" name="BMC Genomics">
        <title>Comparative genomics of the white-rot fungi, Phanerochaete carnosa and P. chrysosporium, to elucidate the genetic basis of the distinct wood types they colonize.</title>
        <authorList>
            <person name="Suzuki H."/>
            <person name="MacDonald J."/>
            <person name="Syed K."/>
            <person name="Salamov A."/>
            <person name="Hori C."/>
            <person name="Aerts A."/>
            <person name="Henrissat B."/>
            <person name="Wiebenga A."/>
            <person name="vanKuyk P.A."/>
            <person name="Barry K."/>
            <person name="Lindquist E."/>
            <person name="LaButti K."/>
            <person name="Lapidus A."/>
            <person name="Lucas S."/>
            <person name="Coutinho P."/>
            <person name="Gong Y."/>
            <person name="Samejima M."/>
            <person name="Mahadevan R."/>
            <person name="Abou-Zaid M."/>
            <person name="de Vries R.P."/>
            <person name="Igarashi K."/>
            <person name="Yadav J.S."/>
            <person name="Grigoriev I.V."/>
            <person name="Master E.R."/>
        </authorList>
    </citation>
    <scope>NUCLEOTIDE SEQUENCE [LARGE SCALE GENOMIC DNA]</scope>
    <source>
        <strain evidence="2 3">HHB-10118-sp</strain>
    </source>
</reference>
<protein>
    <recommendedName>
        <fullName evidence="4">Hydrophobin</fullName>
    </recommendedName>
</protein>
<dbReference type="GeneID" id="18919186"/>
<dbReference type="KEGG" id="pco:PHACADRAFT_265737"/>
<feature type="chain" id="PRO_5003888548" description="Hydrophobin" evidence="1">
    <location>
        <begin position="23"/>
        <end position="102"/>
    </location>
</feature>
<dbReference type="InParanoid" id="K5VRK6"/>
<keyword evidence="1" id="KW-0732">Signal</keyword>
<evidence type="ECO:0000256" key="1">
    <source>
        <dbReference type="SAM" id="SignalP"/>
    </source>
</evidence>
<keyword evidence="3" id="KW-1185">Reference proteome</keyword>
<sequence>MIKATALIVLAASLFISPFAAAQCTSGGTRLCCLSLEPFSDNAYVWNNECGIQESDESILVGSFCDESSGTCPEEWYDICCESTAVCQSGVDGPVGLNCSRN</sequence>
<evidence type="ECO:0000313" key="3">
    <source>
        <dbReference type="Proteomes" id="UP000008370"/>
    </source>
</evidence>
<feature type="signal peptide" evidence="1">
    <location>
        <begin position="1"/>
        <end position="22"/>
    </location>
</feature>
<dbReference type="EMBL" id="JH930506">
    <property type="protein sequence ID" value="EKM49219.1"/>
    <property type="molecule type" value="Genomic_DNA"/>
</dbReference>
<accession>K5VRK6</accession>
<proteinExistence type="predicted"/>
<dbReference type="HOGENOM" id="CLU_2197316_0_0_1"/>
<organism evidence="2 3">
    <name type="scientific">Phanerochaete carnosa (strain HHB-10118-sp)</name>
    <name type="common">White-rot fungus</name>
    <name type="synonym">Peniophora carnosa</name>
    <dbReference type="NCBI Taxonomy" id="650164"/>
    <lineage>
        <taxon>Eukaryota</taxon>
        <taxon>Fungi</taxon>
        <taxon>Dikarya</taxon>
        <taxon>Basidiomycota</taxon>
        <taxon>Agaricomycotina</taxon>
        <taxon>Agaricomycetes</taxon>
        <taxon>Polyporales</taxon>
        <taxon>Phanerochaetaceae</taxon>
        <taxon>Phanerochaete</taxon>
    </lineage>
</organism>